<accession>A0A7U2I7F0</accession>
<organism evidence="2 3">
    <name type="scientific">Phaeosphaeria nodorum (strain SN15 / ATCC MYA-4574 / FGSC 10173)</name>
    <name type="common">Glume blotch fungus</name>
    <name type="synonym">Parastagonospora nodorum</name>
    <dbReference type="NCBI Taxonomy" id="321614"/>
    <lineage>
        <taxon>Eukaryota</taxon>
        <taxon>Fungi</taxon>
        <taxon>Dikarya</taxon>
        <taxon>Ascomycota</taxon>
        <taxon>Pezizomycotina</taxon>
        <taxon>Dothideomycetes</taxon>
        <taxon>Pleosporomycetidae</taxon>
        <taxon>Pleosporales</taxon>
        <taxon>Pleosporineae</taxon>
        <taxon>Phaeosphaeriaceae</taxon>
        <taxon>Parastagonospora</taxon>
    </lineage>
</organism>
<name>A0A7U2I7F0_PHANO</name>
<dbReference type="Proteomes" id="UP000663193">
    <property type="component" value="Chromosome 17"/>
</dbReference>
<feature type="non-terminal residue" evidence="2">
    <location>
        <position position="1"/>
    </location>
</feature>
<proteinExistence type="predicted"/>
<dbReference type="VEuPathDB" id="FungiDB:JI435_307170"/>
<dbReference type="EMBL" id="CP069039">
    <property type="protein sequence ID" value="QRD04684.1"/>
    <property type="molecule type" value="Genomic_DNA"/>
</dbReference>
<dbReference type="AlphaFoldDB" id="A0A7U2I7F0"/>
<evidence type="ECO:0000256" key="1">
    <source>
        <dbReference type="SAM" id="MobiDB-lite"/>
    </source>
</evidence>
<protein>
    <submittedName>
        <fullName evidence="2">Uncharacterized protein</fullName>
    </submittedName>
</protein>
<evidence type="ECO:0000313" key="2">
    <source>
        <dbReference type="EMBL" id="QRD04684.1"/>
    </source>
</evidence>
<evidence type="ECO:0000313" key="3">
    <source>
        <dbReference type="Proteomes" id="UP000663193"/>
    </source>
</evidence>
<feature type="region of interest" description="Disordered" evidence="1">
    <location>
        <begin position="1"/>
        <end position="25"/>
    </location>
</feature>
<keyword evidence="3" id="KW-1185">Reference proteome</keyword>
<sequence length="91" mass="10078">RISQVFSTDQMSTRGQRPEVQTSRLGTCLPGTENCARANWRSHNSPSSLGSCPALSRRRLDHSLVLLNISMANSKDIQKYPVVSAHRGRSL</sequence>
<reference evidence="3" key="1">
    <citation type="journal article" date="2021" name="BMC Genomics">
        <title>Chromosome-level genome assembly and manually-curated proteome of model necrotroph Parastagonospora nodorum Sn15 reveals a genome-wide trove of candidate effector homologs, and redundancy of virulence-related functions within an accessory chromosome.</title>
        <authorList>
            <person name="Bertazzoni S."/>
            <person name="Jones D.A.B."/>
            <person name="Phan H.T."/>
            <person name="Tan K.-C."/>
            <person name="Hane J.K."/>
        </authorList>
    </citation>
    <scope>NUCLEOTIDE SEQUENCE [LARGE SCALE GENOMIC DNA]</scope>
    <source>
        <strain evidence="3">SN15 / ATCC MYA-4574 / FGSC 10173)</strain>
    </source>
</reference>
<gene>
    <name evidence="2" type="ORF">JI435_307170</name>
</gene>